<gene>
    <name evidence="2" type="ORF">Pcinc_003103</name>
</gene>
<evidence type="ECO:0000313" key="2">
    <source>
        <dbReference type="EMBL" id="KAK3893057.1"/>
    </source>
</evidence>
<sequence length="66" mass="7171">MAQPNLAHQNTTQPITTQPDTSHHLLSHLPIFLSLGSATKLTFTSLLLRATSSSLSADVHYQVTDD</sequence>
<name>A0AAE1GJK8_PETCI</name>
<organism evidence="2 3">
    <name type="scientific">Petrolisthes cinctipes</name>
    <name type="common">Flat porcelain crab</name>
    <dbReference type="NCBI Taxonomy" id="88211"/>
    <lineage>
        <taxon>Eukaryota</taxon>
        <taxon>Metazoa</taxon>
        <taxon>Ecdysozoa</taxon>
        <taxon>Arthropoda</taxon>
        <taxon>Crustacea</taxon>
        <taxon>Multicrustacea</taxon>
        <taxon>Malacostraca</taxon>
        <taxon>Eumalacostraca</taxon>
        <taxon>Eucarida</taxon>
        <taxon>Decapoda</taxon>
        <taxon>Pleocyemata</taxon>
        <taxon>Anomura</taxon>
        <taxon>Galatheoidea</taxon>
        <taxon>Porcellanidae</taxon>
        <taxon>Petrolisthes</taxon>
    </lineage>
</organism>
<feature type="compositionally biased region" description="Polar residues" evidence="1">
    <location>
        <begin position="1"/>
        <end position="20"/>
    </location>
</feature>
<proteinExistence type="predicted"/>
<dbReference type="Proteomes" id="UP001286313">
    <property type="component" value="Unassembled WGS sequence"/>
</dbReference>
<accession>A0AAE1GJK8</accession>
<evidence type="ECO:0000313" key="3">
    <source>
        <dbReference type="Proteomes" id="UP001286313"/>
    </source>
</evidence>
<evidence type="ECO:0000256" key="1">
    <source>
        <dbReference type="SAM" id="MobiDB-lite"/>
    </source>
</evidence>
<protein>
    <submittedName>
        <fullName evidence="2">Uncharacterized protein</fullName>
    </submittedName>
</protein>
<reference evidence="2" key="1">
    <citation type="submission" date="2023-10" db="EMBL/GenBank/DDBJ databases">
        <title>Genome assemblies of two species of porcelain crab, Petrolisthes cinctipes and Petrolisthes manimaculis (Anomura: Porcellanidae).</title>
        <authorList>
            <person name="Angst P."/>
        </authorList>
    </citation>
    <scope>NUCLEOTIDE SEQUENCE</scope>
    <source>
        <strain evidence="2">PB745_01</strain>
        <tissue evidence="2">Gill</tissue>
    </source>
</reference>
<keyword evidence="3" id="KW-1185">Reference proteome</keyword>
<dbReference type="EMBL" id="JAWQEG010000231">
    <property type="protein sequence ID" value="KAK3893057.1"/>
    <property type="molecule type" value="Genomic_DNA"/>
</dbReference>
<feature type="region of interest" description="Disordered" evidence="1">
    <location>
        <begin position="1"/>
        <end position="21"/>
    </location>
</feature>
<dbReference type="AlphaFoldDB" id="A0AAE1GJK8"/>
<comment type="caution">
    <text evidence="2">The sequence shown here is derived from an EMBL/GenBank/DDBJ whole genome shotgun (WGS) entry which is preliminary data.</text>
</comment>